<protein>
    <submittedName>
        <fullName evidence="1">Uncharacterized protein</fullName>
    </submittedName>
</protein>
<accession>A0A0D6JD23</accession>
<organism evidence="1 2">
    <name type="scientific">Candidatus Filomicrobium marinum</name>
    <dbReference type="NCBI Taxonomy" id="1608628"/>
    <lineage>
        <taxon>Bacteria</taxon>
        <taxon>Pseudomonadati</taxon>
        <taxon>Pseudomonadota</taxon>
        <taxon>Alphaproteobacteria</taxon>
        <taxon>Hyphomicrobiales</taxon>
        <taxon>Hyphomicrobiaceae</taxon>
        <taxon>Filomicrobium</taxon>
    </lineage>
</organism>
<evidence type="ECO:0000313" key="1">
    <source>
        <dbReference type="EMBL" id="CPR17635.1"/>
    </source>
</evidence>
<dbReference type="EMBL" id="LN829119">
    <property type="protein sequence ID" value="CPR17635.1"/>
    <property type="molecule type" value="Genomic_DNA"/>
</dbReference>
<keyword evidence="2" id="KW-1185">Reference proteome</keyword>
<dbReference type="AlphaFoldDB" id="A0A0D6JD23"/>
<dbReference type="Proteomes" id="UP000033187">
    <property type="component" value="Chromosome 1"/>
</dbReference>
<sequence length="204" mass="22067">MRAKSPSGCQVVKKDQKCAVLRAFVLRSLESRRLSGADCSSICLVARSLESPAARVLASLADEIAALRINVRAVITAIDSNEFGGDSTVKLCAPFTAESTRVVHDARLYDAHEQLILDDATTWVGDCMRREPSKTDAFERFAENCAVSTKWSQQAFNSLWRAGQPAKFDATPNVGIAAMTDALKAIAVPGQSVKEVLLNSATRH</sequence>
<dbReference type="RefSeq" id="WP_046477395.1">
    <property type="nucleotide sequence ID" value="NZ_LN829118.1"/>
</dbReference>
<name>A0A0D6JD23_9HYPH</name>
<gene>
    <name evidence="1" type="ORF">YBN1229_v1_1347</name>
</gene>
<reference evidence="2" key="1">
    <citation type="submission" date="2015-02" db="EMBL/GenBank/DDBJ databases">
        <authorList>
            <person name="Chooi Y.-H."/>
        </authorList>
    </citation>
    <scope>NUCLEOTIDE SEQUENCE [LARGE SCALE GENOMIC DNA]</scope>
    <source>
        <strain evidence="2">strain Y</strain>
    </source>
</reference>
<dbReference type="KEGG" id="fiy:BN1229_v1_1347"/>
<dbReference type="KEGG" id="fil:BN1229_v1_1349"/>
<proteinExistence type="predicted"/>
<dbReference type="OrthoDB" id="7931470at2"/>
<evidence type="ECO:0000313" key="2">
    <source>
        <dbReference type="Proteomes" id="UP000033187"/>
    </source>
</evidence>